<organism evidence="1 2">
    <name type="scientific">Plakobranchus ocellatus</name>
    <dbReference type="NCBI Taxonomy" id="259542"/>
    <lineage>
        <taxon>Eukaryota</taxon>
        <taxon>Metazoa</taxon>
        <taxon>Spiralia</taxon>
        <taxon>Lophotrochozoa</taxon>
        <taxon>Mollusca</taxon>
        <taxon>Gastropoda</taxon>
        <taxon>Heterobranchia</taxon>
        <taxon>Euthyneura</taxon>
        <taxon>Panpulmonata</taxon>
        <taxon>Sacoglossa</taxon>
        <taxon>Placobranchoidea</taxon>
        <taxon>Plakobranchidae</taxon>
        <taxon>Plakobranchus</taxon>
    </lineage>
</organism>
<keyword evidence="2" id="KW-1185">Reference proteome</keyword>
<comment type="caution">
    <text evidence="1">The sequence shown here is derived from an EMBL/GenBank/DDBJ whole genome shotgun (WGS) entry which is preliminary data.</text>
</comment>
<dbReference type="EMBL" id="BLXT01007982">
    <property type="protein sequence ID" value="GFO44686.1"/>
    <property type="molecule type" value="Genomic_DNA"/>
</dbReference>
<reference evidence="1 2" key="1">
    <citation type="journal article" date="2021" name="Elife">
        <title>Chloroplast acquisition without the gene transfer in kleptoplastic sea slugs, Plakobranchus ocellatus.</title>
        <authorList>
            <person name="Maeda T."/>
            <person name="Takahashi S."/>
            <person name="Yoshida T."/>
            <person name="Shimamura S."/>
            <person name="Takaki Y."/>
            <person name="Nagai Y."/>
            <person name="Toyoda A."/>
            <person name="Suzuki Y."/>
            <person name="Arimoto A."/>
            <person name="Ishii H."/>
            <person name="Satoh N."/>
            <person name="Nishiyama T."/>
            <person name="Hasebe M."/>
            <person name="Maruyama T."/>
            <person name="Minagawa J."/>
            <person name="Obokata J."/>
            <person name="Shigenobu S."/>
        </authorList>
    </citation>
    <scope>NUCLEOTIDE SEQUENCE [LARGE SCALE GENOMIC DNA]</scope>
</reference>
<dbReference type="AlphaFoldDB" id="A0AAV4DLD7"/>
<accession>A0AAV4DLD7</accession>
<dbReference type="Proteomes" id="UP000735302">
    <property type="component" value="Unassembled WGS sequence"/>
</dbReference>
<protein>
    <submittedName>
        <fullName evidence="1">Uncharacterized protein</fullName>
    </submittedName>
</protein>
<evidence type="ECO:0000313" key="1">
    <source>
        <dbReference type="EMBL" id="GFO44686.1"/>
    </source>
</evidence>
<name>A0AAV4DLD7_9GAST</name>
<proteinExistence type="predicted"/>
<sequence>MENIADGRSGEREEEISAYCCMMELASFYPSCQLLSRQLEDDSLYVHRRVEQHRSSPANAAAATAGTANIVGN</sequence>
<evidence type="ECO:0000313" key="2">
    <source>
        <dbReference type="Proteomes" id="UP000735302"/>
    </source>
</evidence>
<gene>
    <name evidence="1" type="ORF">PoB_007119100</name>
</gene>